<gene>
    <name evidence="1" type="ORF">E5163_12105</name>
</gene>
<accession>A0A4V3RY09</accession>
<dbReference type="RefSeq" id="WP_135996395.1">
    <property type="nucleotide sequence ID" value="NZ_CP071057.1"/>
</dbReference>
<proteinExistence type="predicted"/>
<dbReference type="Proteomes" id="UP000308054">
    <property type="component" value="Unassembled WGS sequence"/>
</dbReference>
<protein>
    <submittedName>
        <fullName evidence="1">Uncharacterized protein</fullName>
    </submittedName>
</protein>
<sequence>MPALLLAAAIGDAAPSEAEANFRIRAQALAADEACDLFAEPERRFLEAGLAQARRDLTAAGLESTRIEAALSRIRADRRMAACDSEPVRAIAETARAAAVEMLRQPTFPFQGTHRTWRVDRTRYDFVRWPVLQEMDGARFGRAVSVPDPNPRDRVDARETAPAFVIAGESEATSAVLVLRDGAKAPEPYDRTLAGLLPPPDGAAIARFSAPPHGERRVFASARLSPERARRLLSEGERAEAPASGFVFPEETLGLLAALAPNEAAAIELFDARGQRLARYWIEIGHLQAALDFAALPYEGYGVR</sequence>
<dbReference type="OrthoDB" id="7627268at2"/>
<reference evidence="1 2" key="1">
    <citation type="journal article" date="2017" name="Int. J. Syst. Evol. Microbiol.">
        <title>Marinicauda algicola sp. nov., isolated from a marine red alga Rhodosorus marinus.</title>
        <authorList>
            <person name="Jeong S.E."/>
            <person name="Jeon S.H."/>
            <person name="Chun B.H."/>
            <person name="Kim D.W."/>
            <person name="Jeon C.O."/>
        </authorList>
    </citation>
    <scope>NUCLEOTIDE SEQUENCE [LARGE SCALE GENOMIC DNA]</scope>
    <source>
        <strain evidence="1 2">JCM 31718</strain>
    </source>
</reference>
<organism evidence="1 2">
    <name type="scientific">Marinicauda algicola</name>
    <dbReference type="NCBI Taxonomy" id="2029849"/>
    <lineage>
        <taxon>Bacteria</taxon>
        <taxon>Pseudomonadati</taxon>
        <taxon>Pseudomonadota</taxon>
        <taxon>Alphaproteobacteria</taxon>
        <taxon>Maricaulales</taxon>
        <taxon>Maricaulaceae</taxon>
        <taxon>Marinicauda</taxon>
    </lineage>
</organism>
<evidence type="ECO:0000313" key="1">
    <source>
        <dbReference type="EMBL" id="TGY88549.1"/>
    </source>
</evidence>
<evidence type="ECO:0000313" key="2">
    <source>
        <dbReference type="Proteomes" id="UP000308054"/>
    </source>
</evidence>
<comment type="caution">
    <text evidence="1">The sequence shown here is derived from an EMBL/GenBank/DDBJ whole genome shotgun (WGS) entry which is preliminary data.</text>
</comment>
<name>A0A4V3RY09_9PROT</name>
<dbReference type="AlphaFoldDB" id="A0A4V3RY09"/>
<dbReference type="EMBL" id="SRXW01000003">
    <property type="protein sequence ID" value="TGY88549.1"/>
    <property type="molecule type" value="Genomic_DNA"/>
</dbReference>
<keyword evidence="2" id="KW-1185">Reference proteome</keyword>